<name>A0A6A3PH55_9STRA</name>
<protein>
    <submittedName>
        <fullName evidence="2">Uncharacterized protein</fullName>
    </submittedName>
</protein>
<proteinExistence type="predicted"/>
<reference evidence="2 3" key="1">
    <citation type="submission" date="2018-08" db="EMBL/GenBank/DDBJ databases">
        <title>Genomic investigation of the strawberry pathogen Phytophthora fragariae indicates pathogenicity is determined by transcriptional variation in three key races.</title>
        <authorList>
            <person name="Adams T.M."/>
            <person name="Armitage A.D."/>
            <person name="Sobczyk M.K."/>
            <person name="Bates H.J."/>
            <person name="Dunwell J.M."/>
            <person name="Nellist C.F."/>
            <person name="Harrison R.J."/>
        </authorList>
    </citation>
    <scope>NUCLEOTIDE SEQUENCE [LARGE SCALE GENOMIC DNA]</scope>
    <source>
        <strain evidence="2 3">NOV-5</strain>
    </source>
</reference>
<accession>A0A6A3PH55</accession>
<evidence type="ECO:0000313" key="2">
    <source>
        <dbReference type="EMBL" id="KAE9056256.1"/>
    </source>
</evidence>
<feature type="region of interest" description="Disordered" evidence="1">
    <location>
        <begin position="81"/>
        <end position="120"/>
    </location>
</feature>
<evidence type="ECO:0000313" key="3">
    <source>
        <dbReference type="Proteomes" id="UP000440732"/>
    </source>
</evidence>
<organism evidence="2 3">
    <name type="scientific">Phytophthora fragariae</name>
    <dbReference type="NCBI Taxonomy" id="53985"/>
    <lineage>
        <taxon>Eukaryota</taxon>
        <taxon>Sar</taxon>
        <taxon>Stramenopiles</taxon>
        <taxon>Oomycota</taxon>
        <taxon>Peronosporomycetes</taxon>
        <taxon>Peronosporales</taxon>
        <taxon>Peronosporaceae</taxon>
        <taxon>Phytophthora</taxon>
    </lineage>
</organism>
<sequence>MAYTENAKVRNALFKRRLEQEENKENIRHVRWLQEQKATKREQEAVRRHELFMTLVQQGKQPQEIKEFLCIAGLEAQTPPSHMFSTQVGGHNRAESSRAYQADASVADPIGVGESDEVDE</sequence>
<evidence type="ECO:0000256" key="1">
    <source>
        <dbReference type="SAM" id="MobiDB-lite"/>
    </source>
</evidence>
<comment type="caution">
    <text evidence="2">The sequence shown here is derived from an EMBL/GenBank/DDBJ whole genome shotgun (WGS) entry which is preliminary data.</text>
</comment>
<dbReference type="AlphaFoldDB" id="A0A6A3PH55"/>
<dbReference type="Proteomes" id="UP000440732">
    <property type="component" value="Unassembled WGS sequence"/>
</dbReference>
<gene>
    <name evidence="2" type="ORF">PF006_g32731</name>
</gene>
<dbReference type="EMBL" id="QXGA01009695">
    <property type="protein sequence ID" value="KAE9056256.1"/>
    <property type="molecule type" value="Genomic_DNA"/>
</dbReference>